<keyword evidence="2" id="KW-0732">Signal</keyword>
<evidence type="ECO:0000313" key="4">
    <source>
        <dbReference type="Proteomes" id="UP000245778"/>
    </source>
</evidence>
<dbReference type="Proteomes" id="UP000245778">
    <property type="component" value="Unassembled WGS sequence"/>
</dbReference>
<protein>
    <recommendedName>
        <fullName evidence="5">Copper amine oxidase-like protein</fullName>
    </recommendedName>
</protein>
<feature type="chain" id="PRO_5015458191" description="Copper amine oxidase-like protein" evidence="2">
    <location>
        <begin position="24"/>
        <end position="822"/>
    </location>
</feature>
<dbReference type="EMBL" id="QEKK01000003">
    <property type="protein sequence ID" value="PVY58729.1"/>
    <property type="molecule type" value="Genomic_DNA"/>
</dbReference>
<feature type="compositionally biased region" description="Low complexity" evidence="1">
    <location>
        <begin position="796"/>
        <end position="809"/>
    </location>
</feature>
<comment type="caution">
    <text evidence="3">The sequence shown here is derived from an EMBL/GenBank/DDBJ whole genome shotgun (WGS) entry which is preliminary data.</text>
</comment>
<sequence>MKKLLTSMLVLAMSLSLLTPALAVEAPEIPSVPDVFPDVAVAVTTTPDESLSDGEPEWEAEKTAWLAAHPEEAASFDADAWFASIYGDYSTKEDYLYWNGSTEEDFQQEMLDEYIAFQLYQEERRTTVEAYETAHPGTLAAFDADAWFETNYGAYDYTKEEYMVLYGLATEEDFLLDMQYEYVSGLLEADNRRQRVEAYEASHPGAFAAFDADAWFAQHHPYYEKEEYMSSFSSAKDDAAFRDIMFCEYLDELDLKQAQRDEVAAYASEHPGVLEGFDPMAYLADHYGYQDPKTAFMEDYGLSDDQEFLEYLQYAYISALKARQERAARIADYEAANPGSTADFDADAYFAENYSYYTKERFMLNQELDTEEDFHDYLLCEWIDYQEYGDWWWVAPADYDAEKELLGGVPGELGIMVNGVYLQFGSDQKPYAQDGTTFVPSEILAQALGQTPKTVTTNGYSPLRASAEEAGYTVYWDQNFETAVLLDPEEATAAMDESFTILNGALAKWAPASGQNHQTDCTIALDTTLFNSIDGDKTYAVSAAFRQLLSPAGMELSGTYDLSELEELIRGLLGDEMYDYLSQDAGTEFQALMDLLRAGDFQIRADYESGMLYLTSSSFPSLFSIMGKTYPKDVWLSWDSGLTSAGATATVGAAVAAASLASDLQSPYISPVYYYQNILNAGSMTAAVLGDDQFEAKGSDHVLALDAEELTALLYGVLGDSYYYDLSFRELSLTLTVGEDGTIDGSFALRPESEYSFLLDMRLAGDWSFNGKEDSFHLELHVKNLCKMAISVESETSVTSQEPQTTPPEGDAVVPVDESFGG</sequence>
<reference evidence="3 4" key="1">
    <citation type="submission" date="2018-04" db="EMBL/GenBank/DDBJ databases">
        <title>Genomic Encyclopedia of Type Strains, Phase IV (KMG-IV): sequencing the most valuable type-strain genomes for metagenomic binning, comparative biology and taxonomic classification.</title>
        <authorList>
            <person name="Goeker M."/>
        </authorList>
    </citation>
    <scope>NUCLEOTIDE SEQUENCE [LARGE SCALE GENOMIC DNA]</scope>
    <source>
        <strain evidence="3 4">DSM 26588</strain>
    </source>
</reference>
<gene>
    <name evidence="3" type="ORF">C7373_10316</name>
</gene>
<evidence type="ECO:0000256" key="1">
    <source>
        <dbReference type="SAM" id="MobiDB-lite"/>
    </source>
</evidence>
<dbReference type="GeneID" id="93229688"/>
<evidence type="ECO:0000313" key="3">
    <source>
        <dbReference type="EMBL" id="PVY58729.1"/>
    </source>
</evidence>
<name>A0A2U1CCT8_9FIRM</name>
<accession>A0A2U1CCT8</accession>
<feature type="signal peptide" evidence="2">
    <location>
        <begin position="1"/>
        <end position="23"/>
    </location>
</feature>
<evidence type="ECO:0000256" key="2">
    <source>
        <dbReference type="SAM" id="SignalP"/>
    </source>
</evidence>
<dbReference type="RefSeq" id="WP_116721806.1">
    <property type="nucleotide sequence ID" value="NZ_CP011524.1"/>
</dbReference>
<proteinExistence type="predicted"/>
<organism evidence="3 4">
    <name type="scientific">Intestinimonas butyriciproducens</name>
    <dbReference type="NCBI Taxonomy" id="1297617"/>
    <lineage>
        <taxon>Bacteria</taxon>
        <taxon>Bacillati</taxon>
        <taxon>Bacillota</taxon>
        <taxon>Clostridia</taxon>
        <taxon>Eubacteriales</taxon>
        <taxon>Intestinimonas</taxon>
    </lineage>
</organism>
<evidence type="ECO:0008006" key="5">
    <source>
        <dbReference type="Google" id="ProtNLM"/>
    </source>
</evidence>
<dbReference type="AlphaFoldDB" id="A0A2U1CCT8"/>
<feature type="region of interest" description="Disordered" evidence="1">
    <location>
        <begin position="796"/>
        <end position="822"/>
    </location>
</feature>
<dbReference type="OrthoDB" id="2088415at2"/>